<evidence type="ECO:0000313" key="1">
    <source>
        <dbReference type="EMBL" id="PCE33950.1"/>
    </source>
</evidence>
<gene>
    <name evidence="1" type="ORF">BZL54_02825</name>
</gene>
<dbReference type="Proteomes" id="UP000217994">
    <property type="component" value="Unassembled WGS sequence"/>
</dbReference>
<evidence type="ECO:0000313" key="2">
    <source>
        <dbReference type="Proteomes" id="UP000217994"/>
    </source>
</evidence>
<protein>
    <submittedName>
        <fullName evidence="1">Uncharacterized protein</fullName>
    </submittedName>
</protein>
<dbReference type="EMBL" id="MTZU01000008">
    <property type="protein sequence ID" value="PCE33950.1"/>
    <property type="molecule type" value="Genomic_DNA"/>
</dbReference>
<comment type="caution">
    <text evidence="1">The sequence shown here is derived from an EMBL/GenBank/DDBJ whole genome shotgun (WGS) entry which is preliminary data.</text>
</comment>
<sequence>MVRLFTLDSDIDEEKVMTLKREACGNTSGFHYSSYVSQPIRIQWDRTLDTAVSFSLRASM</sequence>
<dbReference type="AlphaFoldDB" id="A0A2A4FMQ6"/>
<name>A0A2A4FMQ6_9BURK</name>
<reference evidence="1 2" key="1">
    <citation type="submission" date="2017-01" db="EMBL/GenBank/DDBJ databases">
        <title>Whole-Genome Shotgun Sequencing of Two beta-Proteobacterial Species in Search of the Bulgecin Biosynthetic Cluster.</title>
        <authorList>
            <person name="Horsman M.E."/>
            <person name="Marous D.R."/>
            <person name="Li R."/>
            <person name="Oliver R.A."/>
            <person name="Byun B."/>
            <person name="Emrich S.J."/>
            <person name="Boggess B."/>
            <person name="Townsend C.A."/>
            <person name="Mobashery S."/>
        </authorList>
    </citation>
    <scope>NUCLEOTIDE SEQUENCE [LARGE SCALE GENOMIC DNA]</scope>
    <source>
        <strain evidence="1 2">ATCC 31433</strain>
    </source>
</reference>
<organism evidence="1 2">
    <name type="scientific">Burkholderia ubonensis subsp. mesacidophila</name>
    <dbReference type="NCBI Taxonomy" id="265293"/>
    <lineage>
        <taxon>Bacteria</taxon>
        <taxon>Pseudomonadati</taxon>
        <taxon>Pseudomonadota</taxon>
        <taxon>Betaproteobacteria</taxon>
        <taxon>Burkholderiales</taxon>
        <taxon>Burkholderiaceae</taxon>
        <taxon>Burkholderia</taxon>
        <taxon>Burkholderia cepacia complex</taxon>
    </lineage>
</organism>
<accession>A0A2A4FMQ6</accession>
<proteinExistence type="predicted"/>